<accession>A0ABM6IY33</accession>
<reference evidence="1 2" key="1">
    <citation type="submission" date="2017-02" db="EMBL/GenBank/DDBJ databases">
        <authorList>
            <person name="Guo L."/>
        </authorList>
    </citation>
    <scope>NUCLEOTIDE SEQUENCE [LARGE SCALE GENOMIC DNA]</scope>
    <source>
        <strain evidence="1 2">PRS09-11288</strain>
    </source>
</reference>
<keyword evidence="2" id="KW-1185">Reference proteome</keyword>
<name>A0ABM6IY33_9PSED</name>
<organism evidence="1 2">
    <name type="scientific">Pseudomonas parafulva</name>
    <dbReference type="NCBI Taxonomy" id="157782"/>
    <lineage>
        <taxon>Bacteria</taxon>
        <taxon>Pseudomonadati</taxon>
        <taxon>Pseudomonadota</taxon>
        <taxon>Gammaproteobacteria</taxon>
        <taxon>Pseudomonadales</taxon>
        <taxon>Pseudomonadaceae</taxon>
        <taxon>Pseudomonas</taxon>
    </lineage>
</organism>
<dbReference type="Proteomes" id="UP000191010">
    <property type="component" value="Chromosome"/>
</dbReference>
<gene>
    <name evidence="1" type="ORF">B2J77_01460</name>
</gene>
<evidence type="ECO:0000313" key="2">
    <source>
        <dbReference type="Proteomes" id="UP000191010"/>
    </source>
</evidence>
<sequence length="123" mass="13833">MNPDGQSSTTLPLVDEILKAKLHNRVLDFTPVANINQYLLLSGRHFFAIPDPFETAEGDQIDLVALQPAFEDLLLLLDDYFNAAQVKYWRAVGSMGVSRDRWLQLVMKTALLHNLSLHGLSAR</sequence>
<proteinExistence type="predicted"/>
<dbReference type="EMBL" id="CP019952">
    <property type="protein sequence ID" value="AQW66980.1"/>
    <property type="molecule type" value="Genomic_DNA"/>
</dbReference>
<evidence type="ECO:0000313" key="1">
    <source>
        <dbReference type="EMBL" id="AQW66980.1"/>
    </source>
</evidence>
<protein>
    <submittedName>
        <fullName evidence="1">Uncharacterized protein</fullName>
    </submittedName>
</protein>